<feature type="transmembrane region" description="Helical" evidence="2">
    <location>
        <begin position="260"/>
        <end position="276"/>
    </location>
</feature>
<accession>A0ABZ2MLA1</accession>
<feature type="transmembrane region" description="Helical" evidence="2">
    <location>
        <begin position="32"/>
        <end position="54"/>
    </location>
</feature>
<name>A0ABZ2MLA1_9MICO</name>
<dbReference type="PANTHER" id="PTHR22911">
    <property type="entry name" value="ACYL-MALONYL CONDENSING ENZYME-RELATED"/>
    <property type="match status" value="1"/>
</dbReference>
<feature type="transmembrane region" description="Helical" evidence="2">
    <location>
        <begin position="204"/>
        <end position="225"/>
    </location>
</feature>
<dbReference type="InterPro" id="IPR037185">
    <property type="entry name" value="EmrE-like"/>
</dbReference>
<dbReference type="InterPro" id="IPR000620">
    <property type="entry name" value="EamA_dom"/>
</dbReference>
<evidence type="ECO:0000256" key="2">
    <source>
        <dbReference type="SAM" id="Phobius"/>
    </source>
</evidence>
<dbReference type="RefSeq" id="WP_338752097.1">
    <property type="nucleotide sequence ID" value="NZ_CP144913.1"/>
</dbReference>
<keyword evidence="2" id="KW-0812">Transmembrane</keyword>
<dbReference type="EMBL" id="CP144913">
    <property type="protein sequence ID" value="WXB77842.1"/>
    <property type="molecule type" value="Genomic_DNA"/>
</dbReference>
<comment type="similarity">
    <text evidence="1">Belongs to the EamA transporter family.</text>
</comment>
<evidence type="ECO:0000256" key="1">
    <source>
        <dbReference type="ARBA" id="ARBA00007362"/>
    </source>
</evidence>
<dbReference type="Proteomes" id="UP001382727">
    <property type="component" value="Chromosome"/>
</dbReference>
<keyword evidence="2" id="KW-0472">Membrane</keyword>
<sequence length="277" mass="27770">MTIAIALAASVTWGTSDFIAGLLSARLPARTVVTCSQAVALVAISVVVLVIGLPLPPGSWWVWGALGGVAEGAGLLALYTGLARGPMGIVTPIAGLGVLVPVIVGLVQGDPVTVLLGAGILLAIAGGVLASGPEVEGRGEGGDATSILYAVLAAVGLGTAMVCVDLGSRVSGLHTLWAMRIASVGVFLVLAVVLTTRWRLPRRLVPGIIVVGLADLSATALFSAATTRGHLSIAGVLASLYPVTTILLAWLLLRERLRPVQLVGVAAALAGIALIAA</sequence>
<dbReference type="Pfam" id="PF00892">
    <property type="entry name" value="EamA"/>
    <property type="match status" value="1"/>
</dbReference>
<feature type="domain" description="EamA" evidence="3">
    <location>
        <begin position="146"/>
        <end position="276"/>
    </location>
</feature>
<evidence type="ECO:0000313" key="5">
    <source>
        <dbReference type="Proteomes" id="UP001382727"/>
    </source>
</evidence>
<keyword evidence="5" id="KW-1185">Reference proteome</keyword>
<feature type="transmembrane region" description="Helical" evidence="2">
    <location>
        <begin position="231"/>
        <end position="253"/>
    </location>
</feature>
<feature type="transmembrane region" description="Helical" evidence="2">
    <location>
        <begin position="114"/>
        <end position="135"/>
    </location>
</feature>
<evidence type="ECO:0000313" key="4">
    <source>
        <dbReference type="EMBL" id="WXB77842.1"/>
    </source>
</evidence>
<feature type="transmembrane region" description="Helical" evidence="2">
    <location>
        <begin position="6"/>
        <end position="25"/>
    </location>
</feature>
<feature type="transmembrane region" description="Helical" evidence="2">
    <location>
        <begin position="60"/>
        <end position="82"/>
    </location>
</feature>
<feature type="transmembrane region" description="Helical" evidence="2">
    <location>
        <begin position="89"/>
        <end position="108"/>
    </location>
</feature>
<gene>
    <name evidence="4" type="ORF">V1351_07120</name>
</gene>
<keyword evidence="2" id="KW-1133">Transmembrane helix</keyword>
<evidence type="ECO:0000259" key="3">
    <source>
        <dbReference type="Pfam" id="PF00892"/>
    </source>
</evidence>
<dbReference type="Gene3D" id="1.10.3730.20">
    <property type="match status" value="1"/>
</dbReference>
<dbReference type="SUPFAM" id="SSF103481">
    <property type="entry name" value="Multidrug resistance efflux transporter EmrE"/>
    <property type="match status" value="2"/>
</dbReference>
<feature type="transmembrane region" description="Helical" evidence="2">
    <location>
        <begin position="174"/>
        <end position="195"/>
    </location>
</feature>
<reference evidence="4 5" key="1">
    <citation type="submission" date="2024-02" db="EMBL/GenBank/DDBJ databases">
        <title>Janibacter sp. nov., isolated from gut of marine sandworm.</title>
        <authorList>
            <person name="Kim B."/>
            <person name="Jun M.O."/>
            <person name="Shin N.-R."/>
        </authorList>
    </citation>
    <scope>NUCLEOTIDE SEQUENCE [LARGE SCALE GENOMIC DNA]</scope>
    <source>
        <strain evidence="4 5">A1S7</strain>
    </source>
</reference>
<protein>
    <submittedName>
        <fullName evidence="4">DMT family transporter</fullName>
    </submittedName>
</protein>
<proteinExistence type="inferred from homology"/>
<feature type="transmembrane region" description="Helical" evidence="2">
    <location>
        <begin position="147"/>
        <end position="168"/>
    </location>
</feature>
<organism evidence="4 5">
    <name type="scientific">Janibacter alittae</name>
    <dbReference type="NCBI Taxonomy" id="3115209"/>
    <lineage>
        <taxon>Bacteria</taxon>
        <taxon>Bacillati</taxon>
        <taxon>Actinomycetota</taxon>
        <taxon>Actinomycetes</taxon>
        <taxon>Micrococcales</taxon>
        <taxon>Intrasporangiaceae</taxon>
        <taxon>Janibacter</taxon>
    </lineage>
</organism>